<evidence type="ECO:0000313" key="8">
    <source>
        <dbReference type="Proteomes" id="UP000463700"/>
    </source>
</evidence>
<keyword evidence="2 4" id="KW-0479">Metal-binding</keyword>
<dbReference type="PROSITE" id="PS51007">
    <property type="entry name" value="CYTC"/>
    <property type="match status" value="1"/>
</dbReference>
<dbReference type="RefSeq" id="WP_154567096.1">
    <property type="nucleotide sequence ID" value="NZ_VOSW01000140.1"/>
</dbReference>
<evidence type="ECO:0000313" key="7">
    <source>
        <dbReference type="EMBL" id="KAE8754200.1"/>
    </source>
</evidence>
<name>A0A6N6W3T0_9BURK</name>
<dbReference type="Gene3D" id="1.10.760.10">
    <property type="entry name" value="Cytochrome c-like domain"/>
    <property type="match status" value="1"/>
</dbReference>
<sequence length="545" mass="59847">MRFLTSGVLAFLLISRLAYAADASSAEALYRNGILPSGAPLVGQRLAGASVKGADAACVNCHRRSGFGTAEGQIIVPPITGHYLFRPASSANDDMDYRYMPGYVNLKRQPYVDQTLAEAIRHGTGRDGRPLNELMPRFDIDDNTMTQLIDYLRGLSSTLSPGVTEDTLHFATITTPDSDRTSRDGMLAVIRQFFSDQNEFLRGGVKPMQSDRNVFYRVKRRWQLHVWELSGPPETWERQLHEHLATEPVFAVISGIGGNTWAPVHRFCESEALPCLFPNVDVPVIAEHDFYNVYFSKGVLLEAELISARLALPQSAALAHGKSATDRRVIQVFQRGDAGEEAAAHLAAQLAAAGKPPPLDRPLDSDAAPGAINRALTGIKEDDVLILWLRPGALAALPASAPLATVYVSGLMGGLEHAPLPSAWRESTLVTYPFDLPVLRRVAMNFPLAWFNIRHVPILDERVEANTYLACQILADTLSGMLDLFHRDYLVEQLENMLSRRLVNGYFPRLSLAPTQRFASKGGYFIKLSGSTSDAVSPQGSWVVP</sequence>
<evidence type="ECO:0000259" key="6">
    <source>
        <dbReference type="PROSITE" id="PS51007"/>
    </source>
</evidence>
<evidence type="ECO:0000256" key="5">
    <source>
        <dbReference type="SAM" id="SignalP"/>
    </source>
</evidence>
<keyword evidence="1 4" id="KW-0349">Heme</keyword>
<protein>
    <submittedName>
        <fullName evidence="7">Cytochrome C</fullName>
    </submittedName>
</protein>
<keyword evidence="3 4" id="KW-0408">Iron</keyword>
<dbReference type="InterPro" id="IPR036909">
    <property type="entry name" value="Cyt_c-like_dom_sf"/>
</dbReference>
<dbReference type="GO" id="GO:0020037">
    <property type="term" value="F:heme binding"/>
    <property type="evidence" value="ECO:0007669"/>
    <property type="project" value="InterPro"/>
</dbReference>
<evidence type="ECO:0000256" key="3">
    <source>
        <dbReference type="ARBA" id="ARBA00023004"/>
    </source>
</evidence>
<dbReference type="AlphaFoldDB" id="A0A6N6W3T0"/>
<dbReference type="GO" id="GO:0009055">
    <property type="term" value="F:electron transfer activity"/>
    <property type="evidence" value="ECO:0007669"/>
    <property type="project" value="InterPro"/>
</dbReference>
<dbReference type="OrthoDB" id="5558268at2"/>
<proteinExistence type="predicted"/>
<evidence type="ECO:0000256" key="1">
    <source>
        <dbReference type="ARBA" id="ARBA00022617"/>
    </source>
</evidence>
<accession>A0A6N6W3T0</accession>
<dbReference type="EMBL" id="VOSW01000140">
    <property type="protein sequence ID" value="KAE8754200.1"/>
    <property type="molecule type" value="Genomic_DNA"/>
</dbReference>
<comment type="caution">
    <text evidence="7">The sequence shown here is derived from an EMBL/GenBank/DDBJ whole genome shotgun (WGS) entry which is preliminary data.</text>
</comment>
<keyword evidence="5" id="KW-0732">Signal</keyword>
<dbReference type="GO" id="GO:0046872">
    <property type="term" value="F:metal ion binding"/>
    <property type="evidence" value="ECO:0007669"/>
    <property type="project" value="UniProtKB-KW"/>
</dbReference>
<reference evidence="7 8" key="1">
    <citation type="journal article" date="2020" name="Int. J. Syst. Evol. Microbiol.">
        <title>Paraburkholderia madseniana sp. nov., a phenolic acid-degrading bacterium isolated from acidic forest soil.</title>
        <authorList>
            <person name="Wilhelm R.C."/>
            <person name="Murphy S.J.L."/>
            <person name="Feriancek N.M."/>
            <person name="Karasz D.C."/>
            <person name="DeRito C.M."/>
            <person name="Newman J.D."/>
            <person name="Buckley D.H."/>
        </authorList>
    </citation>
    <scope>NUCLEOTIDE SEQUENCE [LARGE SCALE GENOMIC DNA]</scope>
    <source>
        <strain evidence="7 8">RP11</strain>
    </source>
</reference>
<gene>
    <name evidence="7" type="ORF">FSO04_40990</name>
</gene>
<evidence type="ECO:0000256" key="4">
    <source>
        <dbReference type="PROSITE-ProRule" id="PRU00433"/>
    </source>
</evidence>
<feature type="signal peptide" evidence="5">
    <location>
        <begin position="1"/>
        <end position="20"/>
    </location>
</feature>
<dbReference type="SUPFAM" id="SSF46626">
    <property type="entry name" value="Cytochrome c"/>
    <property type="match status" value="1"/>
</dbReference>
<evidence type="ECO:0000256" key="2">
    <source>
        <dbReference type="ARBA" id="ARBA00022723"/>
    </source>
</evidence>
<dbReference type="InterPro" id="IPR009056">
    <property type="entry name" value="Cyt_c-like_dom"/>
</dbReference>
<feature type="chain" id="PRO_5026721513" evidence="5">
    <location>
        <begin position="21"/>
        <end position="545"/>
    </location>
</feature>
<dbReference type="Proteomes" id="UP000463700">
    <property type="component" value="Unassembled WGS sequence"/>
</dbReference>
<organism evidence="7 8">
    <name type="scientific">Paraburkholderia madseniana</name>
    <dbReference type="NCBI Taxonomy" id="2599607"/>
    <lineage>
        <taxon>Bacteria</taxon>
        <taxon>Pseudomonadati</taxon>
        <taxon>Pseudomonadota</taxon>
        <taxon>Betaproteobacteria</taxon>
        <taxon>Burkholderiales</taxon>
        <taxon>Burkholderiaceae</taxon>
        <taxon>Paraburkholderia</taxon>
    </lineage>
</organism>
<feature type="domain" description="Cytochrome c" evidence="6">
    <location>
        <begin position="21"/>
        <end position="156"/>
    </location>
</feature>